<sequence length="146" mass="16609">MLDKGFTVPDLALPPLPQPVSWLPLPDGWYWLAAGLALVAGVWGLLRVGRWRRNRWRREASALARNLHNADEWLVVVRRILLVHHPRAEVSRLQGVEEVLAQVPLDADLVTALAEKYCQPDNRLPEPVNARIRGQIAQWLEEIPDV</sequence>
<comment type="caution">
    <text evidence="2">The sequence shown here is derived from an EMBL/GenBank/DDBJ whole genome shotgun (WGS) entry which is preliminary data.</text>
</comment>
<reference evidence="2 3" key="1">
    <citation type="submission" date="2018-05" db="EMBL/GenBank/DDBJ databases">
        <title>Genomic Encyclopedia of Type Strains, Phase IV (KMG-IV): sequencing the most valuable type-strain genomes for metagenomic binning, comparative biology and taxonomic classification.</title>
        <authorList>
            <person name="Goeker M."/>
        </authorList>
    </citation>
    <scope>NUCLEOTIDE SEQUENCE [LARGE SCALE GENOMIC DNA]</scope>
    <source>
        <strain evidence="2 3">DSM 19579</strain>
    </source>
</reference>
<dbReference type="RefSeq" id="WP_110026443.1">
    <property type="nucleotide sequence ID" value="NZ_QGTS01000008.1"/>
</dbReference>
<keyword evidence="1" id="KW-0472">Membrane</keyword>
<keyword evidence="1" id="KW-0812">Transmembrane</keyword>
<keyword evidence="3" id="KW-1185">Reference proteome</keyword>
<gene>
    <name evidence="2" type="ORF">DES37_108197</name>
</gene>
<organism evidence="2 3">
    <name type="scientific">Mangrovibacter plantisponsor</name>
    <dbReference type="NCBI Taxonomy" id="451513"/>
    <lineage>
        <taxon>Bacteria</taxon>
        <taxon>Pseudomonadati</taxon>
        <taxon>Pseudomonadota</taxon>
        <taxon>Gammaproteobacteria</taxon>
        <taxon>Enterobacterales</taxon>
        <taxon>Enterobacteriaceae</taxon>
        <taxon>Mangrovibacter</taxon>
    </lineage>
</organism>
<dbReference type="OrthoDB" id="6539581at2"/>
<dbReference type="AlphaFoldDB" id="A0A317Q093"/>
<accession>A0A317Q093</accession>
<dbReference type="EMBL" id="QGTS01000008">
    <property type="protein sequence ID" value="PWW07769.1"/>
    <property type="molecule type" value="Genomic_DNA"/>
</dbReference>
<name>A0A317Q093_9ENTR</name>
<evidence type="ECO:0000313" key="2">
    <source>
        <dbReference type="EMBL" id="PWW07769.1"/>
    </source>
</evidence>
<evidence type="ECO:0000256" key="1">
    <source>
        <dbReference type="SAM" id="Phobius"/>
    </source>
</evidence>
<feature type="transmembrane region" description="Helical" evidence="1">
    <location>
        <begin position="29"/>
        <end position="48"/>
    </location>
</feature>
<dbReference type="Proteomes" id="UP000246744">
    <property type="component" value="Unassembled WGS sequence"/>
</dbReference>
<keyword evidence="1" id="KW-1133">Transmembrane helix</keyword>
<proteinExistence type="predicted"/>
<evidence type="ECO:0000313" key="3">
    <source>
        <dbReference type="Proteomes" id="UP000246744"/>
    </source>
</evidence>
<dbReference type="Pfam" id="PF14316">
    <property type="entry name" value="DUF4381"/>
    <property type="match status" value="1"/>
</dbReference>
<dbReference type="InterPro" id="IPR025489">
    <property type="entry name" value="DUF4381"/>
</dbReference>
<protein>
    <submittedName>
        <fullName evidence="2">Uncharacterized protein DUF4381</fullName>
    </submittedName>
</protein>